<gene>
    <name evidence="2" type="ORF">N7505_002307</name>
</gene>
<feature type="compositionally biased region" description="Low complexity" evidence="1">
    <location>
        <begin position="43"/>
        <end position="55"/>
    </location>
</feature>
<dbReference type="Proteomes" id="UP001220256">
    <property type="component" value="Unassembled WGS sequence"/>
</dbReference>
<proteinExistence type="predicted"/>
<dbReference type="EMBL" id="JAPVEB010000001">
    <property type="protein sequence ID" value="KAJ5284327.1"/>
    <property type="molecule type" value="Genomic_DNA"/>
</dbReference>
<evidence type="ECO:0000256" key="1">
    <source>
        <dbReference type="SAM" id="MobiDB-lite"/>
    </source>
</evidence>
<name>A0ABQ8WZM1_PENCH</name>
<evidence type="ECO:0000313" key="2">
    <source>
        <dbReference type="EMBL" id="KAJ5284327.1"/>
    </source>
</evidence>
<protein>
    <submittedName>
        <fullName evidence="2">Uncharacterized protein</fullName>
    </submittedName>
</protein>
<evidence type="ECO:0000313" key="3">
    <source>
        <dbReference type="Proteomes" id="UP001220256"/>
    </source>
</evidence>
<comment type="caution">
    <text evidence="2">The sequence shown here is derived from an EMBL/GenBank/DDBJ whole genome shotgun (WGS) entry which is preliminary data.</text>
</comment>
<reference evidence="2 3" key="1">
    <citation type="journal article" date="2023" name="IMA Fungus">
        <title>Comparative genomic study of the Penicillium genus elucidates a diverse pangenome and 15 lateral gene transfer events.</title>
        <authorList>
            <person name="Petersen C."/>
            <person name="Sorensen T."/>
            <person name="Nielsen M.R."/>
            <person name="Sondergaard T.E."/>
            <person name="Sorensen J.L."/>
            <person name="Fitzpatrick D.A."/>
            <person name="Frisvad J.C."/>
            <person name="Nielsen K.L."/>
        </authorList>
    </citation>
    <scope>NUCLEOTIDE SEQUENCE [LARGE SCALE GENOMIC DNA]</scope>
    <source>
        <strain evidence="2 3">IBT 3361</strain>
    </source>
</reference>
<feature type="region of interest" description="Disordered" evidence="1">
    <location>
        <begin position="43"/>
        <end position="62"/>
    </location>
</feature>
<sequence>MAKTVALTGERHAGLAAFWLDMNDTNMKAAPSAFTIGQIVANSSPNLAPSASSYSRTKARTP</sequence>
<organism evidence="2 3">
    <name type="scientific">Penicillium chrysogenum</name>
    <name type="common">Penicillium notatum</name>
    <dbReference type="NCBI Taxonomy" id="5076"/>
    <lineage>
        <taxon>Eukaryota</taxon>
        <taxon>Fungi</taxon>
        <taxon>Dikarya</taxon>
        <taxon>Ascomycota</taxon>
        <taxon>Pezizomycotina</taxon>
        <taxon>Eurotiomycetes</taxon>
        <taxon>Eurotiomycetidae</taxon>
        <taxon>Eurotiales</taxon>
        <taxon>Aspergillaceae</taxon>
        <taxon>Penicillium</taxon>
        <taxon>Penicillium chrysogenum species complex</taxon>
    </lineage>
</organism>
<accession>A0ABQ8WZM1</accession>
<keyword evidence="3" id="KW-1185">Reference proteome</keyword>